<dbReference type="PANTHER" id="PTHR34580:SF3">
    <property type="entry name" value="PROTEIN PAFB"/>
    <property type="match status" value="1"/>
</dbReference>
<evidence type="ECO:0000313" key="3">
    <source>
        <dbReference type="EMBL" id="MDP9843466.1"/>
    </source>
</evidence>
<reference evidence="3 4" key="1">
    <citation type="submission" date="2023-07" db="EMBL/GenBank/DDBJ databases">
        <title>Sequencing the genomes of 1000 actinobacteria strains.</title>
        <authorList>
            <person name="Klenk H.-P."/>
        </authorList>
    </citation>
    <scope>NUCLEOTIDE SEQUENCE [LARGE SCALE GENOMIC DNA]</scope>
    <source>
        <strain evidence="3 4">DSM 46740</strain>
    </source>
</reference>
<sequence length="92" mass="10968">MTLARACRDEVEAGFAYPSGSEVRPRWVEPYRLVAYDRRWDLLAYDLDRDDWRGFRVDRMTEVSARTRRFRPRAARDAAASSRRHSEADRKF</sequence>
<dbReference type="GO" id="GO:0003677">
    <property type="term" value="F:DNA binding"/>
    <property type="evidence" value="ECO:0007669"/>
    <property type="project" value="UniProtKB-KW"/>
</dbReference>
<gene>
    <name evidence="3" type="ORF">J2853_002677</name>
</gene>
<dbReference type="EMBL" id="JAUSQU010000001">
    <property type="protein sequence ID" value="MDP9843466.1"/>
    <property type="molecule type" value="Genomic_DNA"/>
</dbReference>
<organism evidence="3 4">
    <name type="scientific">Streptosporangium lutulentum</name>
    <dbReference type="NCBI Taxonomy" id="1461250"/>
    <lineage>
        <taxon>Bacteria</taxon>
        <taxon>Bacillati</taxon>
        <taxon>Actinomycetota</taxon>
        <taxon>Actinomycetes</taxon>
        <taxon>Streptosporangiales</taxon>
        <taxon>Streptosporangiaceae</taxon>
        <taxon>Streptosporangium</taxon>
    </lineage>
</organism>
<accession>A0ABT9Q9R0</accession>
<name>A0ABT9Q9R0_9ACTN</name>
<dbReference type="InterPro" id="IPR051534">
    <property type="entry name" value="CBASS_pafABC_assoc_protein"/>
</dbReference>
<evidence type="ECO:0000259" key="2">
    <source>
        <dbReference type="Pfam" id="PF13280"/>
    </source>
</evidence>
<feature type="region of interest" description="Disordered" evidence="1">
    <location>
        <begin position="72"/>
        <end position="92"/>
    </location>
</feature>
<comment type="caution">
    <text evidence="3">The sequence shown here is derived from an EMBL/GenBank/DDBJ whole genome shotgun (WGS) entry which is preliminary data.</text>
</comment>
<protein>
    <submittedName>
        <fullName evidence="3">DNA-binding transcriptional regulator YafY</fullName>
    </submittedName>
</protein>
<dbReference type="InterPro" id="IPR026881">
    <property type="entry name" value="WYL_dom"/>
</dbReference>
<keyword evidence="3" id="KW-0238">DNA-binding</keyword>
<evidence type="ECO:0000256" key="1">
    <source>
        <dbReference type="SAM" id="MobiDB-lite"/>
    </source>
</evidence>
<evidence type="ECO:0000313" key="4">
    <source>
        <dbReference type="Proteomes" id="UP001225356"/>
    </source>
</evidence>
<dbReference type="Proteomes" id="UP001225356">
    <property type="component" value="Unassembled WGS sequence"/>
</dbReference>
<keyword evidence="4" id="KW-1185">Reference proteome</keyword>
<dbReference type="PROSITE" id="PS52050">
    <property type="entry name" value="WYL"/>
    <property type="match status" value="1"/>
</dbReference>
<feature type="domain" description="WYL" evidence="2">
    <location>
        <begin position="2"/>
        <end position="63"/>
    </location>
</feature>
<proteinExistence type="predicted"/>
<dbReference type="Pfam" id="PF13280">
    <property type="entry name" value="WYL"/>
    <property type="match status" value="1"/>
</dbReference>
<dbReference type="PANTHER" id="PTHR34580">
    <property type="match status" value="1"/>
</dbReference>